<protein>
    <submittedName>
        <fullName evidence="1">Uncharacterized protein</fullName>
    </submittedName>
</protein>
<proteinExistence type="predicted"/>
<organism evidence="1">
    <name type="scientific">Anguilla anguilla</name>
    <name type="common">European freshwater eel</name>
    <name type="synonym">Muraena anguilla</name>
    <dbReference type="NCBI Taxonomy" id="7936"/>
    <lineage>
        <taxon>Eukaryota</taxon>
        <taxon>Metazoa</taxon>
        <taxon>Chordata</taxon>
        <taxon>Craniata</taxon>
        <taxon>Vertebrata</taxon>
        <taxon>Euteleostomi</taxon>
        <taxon>Actinopterygii</taxon>
        <taxon>Neopterygii</taxon>
        <taxon>Teleostei</taxon>
        <taxon>Anguilliformes</taxon>
        <taxon>Anguillidae</taxon>
        <taxon>Anguilla</taxon>
    </lineage>
</organism>
<dbReference type="EMBL" id="GBXM01107435">
    <property type="protein sequence ID" value="JAH01142.1"/>
    <property type="molecule type" value="Transcribed_RNA"/>
</dbReference>
<evidence type="ECO:0000313" key="1">
    <source>
        <dbReference type="EMBL" id="JAH01142.1"/>
    </source>
</evidence>
<reference evidence="1" key="2">
    <citation type="journal article" date="2015" name="Fish Shellfish Immunol.">
        <title>Early steps in the European eel (Anguilla anguilla)-Vibrio vulnificus interaction in the gills: Role of the RtxA13 toxin.</title>
        <authorList>
            <person name="Callol A."/>
            <person name="Pajuelo D."/>
            <person name="Ebbesson L."/>
            <person name="Teles M."/>
            <person name="MacKenzie S."/>
            <person name="Amaro C."/>
        </authorList>
    </citation>
    <scope>NUCLEOTIDE SEQUENCE</scope>
</reference>
<dbReference type="AlphaFoldDB" id="A0A0E9PA40"/>
<name>A0A0E9PA40_ANGAN</name>
<reference evidence="1" key="1">
    <citation type="submission" date="2014-11" db="EMBL/GenBank/DDBJ databases">
        <authorList>
            <person name="Amaro Gonzalez C."/>
        </authorList>
    </citation>
    <scope>NUCLEOTIDE SEQUENCE</scope>
</reference>
<accession>A0A0E9PA40</accession>
<sequence>MLHYIYIHKNNKTKKEMAANKQRDIL</sequence>